<dbReference type="Proteomes" id="UP000546162">
    <property type="component" value="Unassembled WGS sequence"/>
</dbReference>
<evidence type="ECO:0000256" key="4">
    <source>
        <dbReference type="ARBA" id="ARBA00023004"/>
    </source>
</evidence>
<evidence type="ECO:0000256" key="3">
    <source>
        <dbReference type="ARBA" id="ARBA00022723"/>
    </source>
</evidence>
<evidence type="ECO:0000256" key="1">
    <source>
        <dbReference type="ARBA" id="ARBA00022448"/>
    </source>
</evidence>
<keyword evidence="7" id="KW-1185">Reference proteome</keyword>
<keyword evidence="2" id="KW-0349">Heme</keyword>
<evidence type="ECO:0000313" key="7">
    <source>
        <dbReference type="Proteomes" id="UP000546162"/>
    </source>
</evidence>
<dbReference type="Gene3D" id="1.10.490.10">
    <property type="entry name" value="Globins"/>
    <property type="match status" value="1"/>
</dbReference>
<sequence length="150" mass="16490">MERPTLFEAAGGAPAMLALATDFHARCLADPVLEHPFSHVGNPEHVQRLADYWGEVLGGPPVYSERFGGHPAMLRVHANQCDEDPFSQRFAEVFDEAVAHTLPDDAELQAVLHDYMHCATREVAGIFPTSATVPPDSPMPRWSWSGSLSR</sequence>
<dbReference type="InterPro" id="IPR001486">
    <property type="entry name" value="Hemoglobin_trunc"/>
</dbReference>
<protein>
    <submittedName>
        <fullName evidence="6">Hemoglobin</fullName>
    </submittedName>
</protein>
<comment type="caution">
    <text evidence="6">The sequence shown here is derived from an EMBL/GenBank/DDBJ whole genome shotgun (WGS) entry which is preliminary data.</text>
</comment>
<dbReference type="RefSeq" id="WP_185041577.1">
    <property type="nucleotide sequence ID" value="NZ_BAABFG010000005.1"/>
</dbReference>
<dbReference type="InterPro" id="IPR012292">
    <property type="entry name" value="Globin/Proto"/>
</dbReference>
<dbReference type="CDD" id="cd14775">
    <property type="entry name" value="TrHb2_O-like"/>
    <property type="match status" value="1"/>
</dbReference>
<dbReference type="InterPro" id="IPR009050">
    <property type="entry name" value="Globin-like_sf"/>
</dbReference>
<dbReference type="GO" id="GO:0046872">
    <property type="term" value="F:metal ion binding"/>
    <property type="evidence" value="ECO:0007669"/>
    <property type="project" value="UniProtKB-KW"/>
</dbReference>
<keyword evidence="4" id="KW-0408">Iron</keyword>
<keyword evidence="3" id="KW-0479">Metal-binding</keyword>
<proteinExistence type="predicted"/>
<dbReference type="AlphaFoldDB" id="A0A7W7M8Q7"/>
<gene>
    <name evidence="6" type="ORF">BJY16_004504</name>
</gene>
<name>A0A7W7M8Q7_9ACTN</name>
<reference evidence="6 7" key="1">
    <citation type="submission" date="2020-08" db="EMBL/GenBank/DDBJ databases">
        <title>Sequencing the genomes of 1000 actinobacteria strains.</title>
        <authorList>
            <person name="Klenk H.-P."/>
        </authorList>
    </citation>
    <scope>NUCLEOTIDE SEQUENCE [LARGE SCALE GENOMIC DNA]</scope>
    <source>
        <strain evidence="6 7">DSM 45809</strain>
    </source>
</reference>
<evidence type="ECO:0000256" key="2">
    <source>
        <dbReference type="ARBA" id="ARBA00022617"/>
    </source>
</evidence>
<organism evidence="6 7">
    <name type="scientific">Actinoplanes octamycinicus</name>
    <dbReference type="NCBI Taxonomy" id="135948"/>
    <lineage>
        <taxon>Bacteria</taxon>
        <taxon>Bacillati</taxon>
        <taxon>Actinomycetota</taxon>
        <taxon>Actinomycetes</taxon>
        <taxon>Micromonosporales</taxon>
        <taxon>Micromonosporaceae</taxon>
        <taxon>Actinoplanes</taxon>
    </lineage>
</organism>
<evidence type="ECO:0000256" key="5">
    <source>
        <dbReference type="SAM" id="MobiDB-lite"/>
    </source>
</evidence>
<dbReference type="EMBL" id="JACHNB010000001">
    <property type="protein sequence ID" value="MBB4741045.1"/>
    <property type="molecule type" value="Genomic_DNA"/>
</dbReference>
<feature type="region of interest" description="Disordered" evidence="5">
    <location>
        <begin position="131"/>
        <end position="150"/>
    </location>
</feature>
<dbReference type="Pfam" id="PF01152">
    <property type="entry name" value="Bac_globin"/>
    <property type="match status" value="1"/>
</dbReference>
<evidence type="ECO:0000313" key="6">
    <source>
        <dbReference type="EMBL" id="MBB4741045.1"/>
    </source>
</evidence>
<dbReference type="GO" id="GO:0019825">
    <property type="term" value="F:oxygen binding"/>
    <property type="evidence" value="ECO:0007669"/>
    <property type="project" value="InterPro"/>
</dbReference>
<dbReference type="GO" id="GO:0020037">
    <property type="term" value="F:heme binding"/>
    <property type="evidence" value="ECO:0007669"/>
    <property type="project" value="InterPro"/>
</dbReference>
<accession>A0A7W7M8Q7</accession>
<dbReference type="SUPFAM" id="SSF46458">
    <property type="entry name" value="Globin-like"/>
    <property type="match status" value="1"/>
</dbReference>
<keyword evidence="1" id="KW-0813">Transport</keyword>